<dbReference type="NCBIfam" id="TIGR01072">
    <property type="entry name" value="murA"/>
    <property type="match status" value="1"/>
</dbReference>
<comment type="pathway">
    <text evidence="2">Cell wall biogenesis; peptidoglycan biosynthesis.</text>
</comment>
<keyword evidence="8" id="KW-0131">Cell cycle</keyword>
<evidence type="ECO:0000256" key="10">
    <source>
        <dbReference type="ARBA" id="ARBA00038367"/>
    </source>
</evidence>
<evidence type="ECO:0000256" key="9">
    <source>
        <dbReference type="ARBA" id="ARBA00023316"/>
    </source>
</evidence>
<dbReference type="GO" id="GO:0019277">
    <property type="term" value="P:UDP-N-acetylgalactosamine biosynthetic process"/>
    <property type="evidence" value="ECO:0007669"/>
    <property type="project" value="InterPro"/>
</dbReference>
<dbReference type="PANTHER" id="PTHR43783:SF1">
    <property type="entry name" value="UDP-N-ACETYLGLUCOSAMINE 1-CARBOXYVINYLTRANSFERASE"/>
    <property type="match status" value="1"/>
</dbReference>
<name>A0A1G1XCD6_9BACT</name>
<organism evidence="16 17">
    <name type="scientific">Candidatus Andersenbacteria bacterium RIFCSPHIGHO2_12_FULL_45_11b</name>
    <dbReference type="NCBI Taxonomy" id="1797282"/>
    <lineage>
        <taxon>Bacteria</taxon>
        <taxon>Candidatus Anderseniibacteriota</taxon>
    </lineage>
</organism>
<dbReference type="InterPro" id="IPR001986">
    <property type="entry name" value="Enolpyruvate_Tfrase_dom"/>
</dbReference>
<keyword evidence="4" id="KW-0132">Cell division</keyword>
<comment type="similarity">
    <text evidence="10">Belongs to the EPSP synthase family. MurA subfamily.</text>
</comment>
<evidence type="ECO:0000259" key="15">
    <source>
        <dbReference type="Pfam" id="PF00275"/>
    </source>
</evidence>
<gene>
    <name evidence="16" type="ORF">A3E36_04590</name>
</gene>
<protein>
    <recommendedName>
        <fullName evidence="12 14">UDP-N-acetylglucosamine 1-carboxyvinyltransferase</fullName>
        <ecNumber evidence="11 14">2.5.1.7</ecNumber>
    </recommendedName>
</protein>
<sequence length="416" mass="43999">MIVKIEGPAKLSGTIDVYGSKNAALPLIAACLLTQDEVILHNMPAISDIARVQEIFESIGVTTKREGGTITINADRIDEKNIAQGLVGHLRGSILLLGALLGRKHAVSLKRPGGDVIGARPINAHLDAFRQLGAVIHDDGDMIHIDGAAMRAGHVVLREFSVTATENVLLAAATLEGTTTISIAATEPHVIALCELLEKMGAKVAGAGTHTISITGSKILHGAVYTNIQDMLEAGFFILLGAASKSEITVRNVPVQDLLLFFKVCDEIGIDYTISGADVIVRPADLRAFTVQALPYPGIATDLQAPFAVVACVATGNSMIHDPLYEGRFKHIEELQKMGALAVVCDPHRVVLTGPVSLAGRRIPSHDLRSGATLVIAGLIAAGTTIIDQAELIDRGYADLVGRLQQLGARISKEEQ</sequence>
<evidence type="ECO:0000313" key="17">
    <source>
        <dbReference type="Proteomes" id="UP000177941"/>
    </source>
</evidence>
<dbReference type="AlphaFoldDB" id="A0A1G1XCD6"/>
<dbReference type="GO" id="GO:0008360">
    <property type="term" value="P:regulation of cell shape"/>
    <property type="evidence" value="ECO:0007669"/>
    <property type="project" value="UniProtKB-KW"/>
</dbReference>
<keyword evidence="3" id="KW-0963">Cytoplasm</keyword>
<evidence type="ECO:0000256" key="13">
    <source>
        <dbReference type="ARBA" id="ARBA00047527"/>
    </source>
</evidence>
<evidence type="ECO:0000256" key="11">
    <source>
        <dbReference type="ARBA" id="ARBA00039108"/>
    </source>
</evidence>
<evidence type="ECO:0000256" key="3">
    <source>
        <dbReference type="ARBA" id="ARBA00022490"/>
    </source>
</evidence>
<dbReference type="NCBIfam" id="NF006873">
    <property type="entry name" value="PRK09369.1"/>
    <property type="match status" value="1"/>
</dbReference>
<evidence type="ECO:0000256" key="6">
    <source>
        <dbReference type="ARBA" id="ARBA00022960"/>
    </source>
</evidence>
<evidence type="ECO:0000256" key="12">
    <source>
        <dbReference type="ARBA" id="ARBA00039754"/>
    </source>
</evidence>
<keyword evidence="6" id="KW-0133">Cell shape</keyword>
<feature type="domain" description="Enolpyruvate transferase" evidence="15">
    <location>
        <begin position="6"/>
        <end position="402"/>
    </location>
</feature>
<dbReference type="GO" id="GO:0008760">
    <property type="term" value="F:UDP-N-acetylglucosamine 1-carboxyvinyltransferase activity"/>
    <property type="evidence" value="ECO:0007669"/>
    <property type="project" value="UniProtKB-UniRule"/>
</dbReference>
<dbReference type="InterPro" id="IPR050068">
    <property type="entry name" value="MurA_subfamily"/>
</dbReference>
<dbReference type="InterPro" id="IPR013792">
    <property type="entry name" value="RNA3'P_cycl/enolpyr_Trfase_a/b"/>
</dbReference>
<dbReference type="GO" id="GO:0051301">
    <property type="term" value="P:cell division"/>
    <property type="evidence" value="ECO:0007669"/>
    <property type="project" value="UniProtKB-KW"/>
</dbReference>
<keyword evidence="5 16" id="KW-0808">Transferase</keyword>
<dbReference type="PANTHER" id="PTHR43783">
    <property type="entry name" value="UDP-N-ACETYLGLUCOSAMINE 1-CARBOXYVINYLTRANSFERASE"/>
    <property type="match status" value="1"/>
</dbReference>
<dbReference type="GO" id="GO:0071555">
    <property type="term" value="P:cell wall organization"/>
    <property type="evidence" value="ECO:0007669"/>
    <property type="project" value="UniProtKB-KW"/>
</dbReference>
<evidence type="ECO:0000256" key="5">
    <source>
        <dbReference type="ARBA" id="ARBA00022679"/>
    </source>
</evidence>
<accession>A0A1G1XCD6</accession>
<comment type="catalytic activity">
    <reaction evidence="13">
        <text>phosphoenolpyruvate + UDP-N-acetyl-alpha-D-glucosamine = UDP-N-acetyl-3-O-(1-carboxyvinyl)-alpha-D-glucosamine + phosphate</text>
        <dbReference type="Rhea" id="RHEA:18681"/>
        <dbReference type="ChEBI" id="CHEBI:43474"/>
        <dbReference type="ChEBI" id="CHEBI:57705"/>
        <dbReference type="ChEBI" id="CHEBI:58702"/>
        <dbReference type="ChEBI" id="CHEBI:68483"/>
        <dbReference type="EC" id="2.5.1.7"/>
    </reaction>
</comment>
<dbReference type="SUPFAM" id="SSF55205">
    <property type="entry name" value="EPT/RTPC-like"/>
    <property type="match status" value="1"/>
</dbReference>
<dbReference type="GO" id="GO:0009252">
    <property type="term" value="P:peptidoglycan biosynthetic process"/>
    <property type="evidence" value="ECO:0007669"/>
    <property type="project" value="UniProtKB-UniRule"/>
</dbReference>
<reference evidence="16 17" key="1">
    <citation type="journal article" date="2016" name="Nat. Commun.">
        <title>Thousands of microbial genomes shed light on interconnected biogeochemical processes in an aquifer system.</title>
        <authorList>
            <person name="Anantharaman K."/>
            <person name="Brown C.T."/>
            <person name="Hug L.A."/>
            <person name="Sharon I."/>
            <person name="Castelle C.J."/>
            <person name="Probst A.J."/>
            <person name="Thomas B.C."/>
            <person name="Singh A."/>
            <person name="Wilkins M.J."/>
            <person name="Karaoz U."/>
            <person name="Brodie E.L."/>
            <person name="Williams K.H."/>
            <person name="Hubbard S.S."/>
            <person name="Banfield J.F."/>
        </authorList>
    </citation>
    <scope>NUCLEOTIDE SEQUENCE [LARGE SCALE GENOMIC DNA]</scope>
</reference>
<dbReference type="Gene3D" id="3.65.10.10">
    <property type="entry name" value="Enolpyruvate transferase domain"/>
    <property type="match status" value="2"/>
</dbReference>
<keyword evidence="9" id="KW-0961">Cell wall biogenesis/degradation</keyword>
<dbReference type="InterPro" id="IPR036968">
    <property type="entry name" value="Enolpyruvate_Tfrase_sf"/>
</dbReference>
<dbReference type="Pfam" id="PF00275">
    <property type="entry name" value="EPSP_synthase"/>
    <property type="match status" value="1"/>
</dbReference>
<dbReference type="EMBL" id="MHHS01000025">
    <property type="protein sequence ID" value="OGY36937.1"/>
    <property type="molecule type" value="Genomic_DNA"/>
</dbReference>
<evidence type="ECO:0000256" key="1">
    <source>
        <dbReference type="ARBA" id="ARBA00004496"/>
    </source>
</evidence>
<comment type="subcellular location">
    <subcellularLocation>
        <location evidence="1">Cytoplasm</location>
    </subcellularLocation>
</comment>
<dbReference type="Proteomes" id="UP000177941">
    <property type="component" value="Unassembled WGS sequence"/>
</dbReference>
<proteinExistence type="inferred from homology"/>
<evidence type="ECO:0000256" key="2">
    <source>
        <dbReference type="ARBA" id="ARBA00004752"/>
    </source>
</evidence>
<evidence type="ECO:0000256" key="7">
    <source>
        <dbReference type="ARBA" id="ARBA00022984"/>
    </source>
</evidence>
<dbReference type="CDD" id="cd01555">
    <property type="entry name" value="UdpNAET"/>
    <property type="match status" value="1"/>
</dbReference>
<dbReference type="InterPro" id="IPR005750">
    <property type="entry name" value="UDP_GlcNAc_COvinyl_MurA"/>
</dbReference>
<evidence type="ECO:0000313" key="16">
    <source>
        <dbReference type="EMBL" id="OGY36937.1"/>
    </source>
</evidence>
<keyword evidence="7" id="KW-0573">Peptidoglycan synthesis</keyword>
<dbReference type="EC" id="2.5.1.7" evidence="11 14"/>
<evidence type="ECO:0000256" key="14">
    <source>
        <dbReference type="NCBIfam" id="TIGR01072"/>
    </source>
</evidence>
<evidence type="ECO:0000256" key="8">
    <source>
        <dbReference type="ARBA" id="ARBA00023306"/>
    </source>
</evidence>
<evidence type="ECO:0000256" key="4">
    <source>
        <dbReference type="ARBA" id="ARBA00022618"/>
    </source>
</evidence>
<dbReference type="GO" id="GO:0005737">
    <property type="term" value="C:cytoplasm"/>
    <property type="evidence" value="ECO:0007669"/>
    <property type="project" value="UniProtKB-SubCell"/>
</dbReference>
<comment type="caution">
    <text evidence="16">The sequence shown here is derived from an EMBL/GenBank/DDBJ whole genome shotgun (WGS) entry which is preliminary data.</text>
</comment>